<dbReference type="RefSeq" id="WP_245985685.1">
    <property type="nucleotide sequence ID" value="NZ_RBXP01000017.1"/>
</dbReference>
<dbReference type="EMBL" id="RBXP01000017">
    <property type="protein sequence ID" value="RKT50703.1"/>
    <property type="molecule type" value="Genomic_DNA"/>
</dbReference>
<protein>
    <submittedName>
        <fullName evidence="2">Nitrous oxidase accessory protein</fullName>
    </submittedName>
</protein>
<keyword evidence="3" id="KW-1185">Reference proteome</keyword>
<gene>
    <name evidence="2" type="ORF">DFR40_2627</name>
</gene>
<dbReference type="AlphaFoldDB" id="A0A495VQJ8"/>
<feature type="domain" description="Periplasmic copper-binding protein NosD beta helix" evidence="1">
    <location>
        <begin position="190"/>
        <end position="381"/>
    </location>
</feature>
<accession>A0A495VQJ8</accession>
<evidence type="ECO:0000313" key="2">
    <source>
        <dbReference type="EMBL" id="RKT50703.1"/>
    </source>
</evidence>
<sequence length="454" mass="50147">MHTSSRLMRTALALSLLGTATLGQSGQEFGSEMGSDMGGAPRVTIDRPKPTFMLIERDPRIHGLKPFQELVDQAPPGSVLKPPPGTYAGPVTIDKPLTIDGGGQVTIDAGDKGTVMMLNAGNSVIRGLRLTGSGDSHDTDDSCLDVRGSNNLIEDLVVDNCLFGIDLKQVNQSVVRGNRISSKNLELGVRGDGLRLWYSHDNRIERNEIVDSRDMVAWYSHRNHFVDNLGRRSRYSIHFMFANDNVVDRNRFYDNAVGVYFMYTEGGAATNNVISHATGATGMGIGFKEASGTLIENNEIIYCGIGIGSDLSPFQPDSTIEVRNNRLAYNGIGIQFNSETGGNNMRGNLFEGNLTQVSYGGRSDNPTKNFWQGNFWDDYQGFDRNGDGTGDNVHELYSYADQIWIELPMARFFRSSPVLELLDFLERLAPFSSPDLILRDEQPVFHKPERKAMS</sequence>
<dbReference type="InterPro" id="IPR012334">
    <property type="entry name" value="Pectin_lyas_fold"/>
</dbReference>
<dbReference type="InterPro" id="IPR026464">
    <property type="entry name" value="NosD_copper_fam"/>
</dbReference>
<comment type="caution">
    <text evidence="2">The sequence shown here is derived from an EMBL/GenBank/DDBJ whole genome shotgun (WGS) entry which is preliminary data.</text>
</comment>
<dbReference type="InterPro" id="IPR011050">
    <property type="entry name" value="Pectin_lyase_fold/virulence"/>
</dbReference>
<name>A0A495VQJ8_9RHOO</name>
<dbReference type="Gene3D" id="2.160.20.10">
    <property type="entry name" value="Single-stranded right-handed beta-helix, Pectin lyase-like"/>
    <property type="match status" value="2"/>
</dbReference>
<reference evidence="2 3" key="1">
    <citation type="submission" date="2018-10" db="EMBL/GenBank/DDBJ databases">
        <title>Genomic Encyclopedia of Type Strains, Phase IV (KMG-IV): sequencing the most valuable type-strain genomes for metagenomic binning, comparative biology and taxonomic classification.</title>
        <authorList>
            <person name="Goeker M."/>
        </authorList>
    </citation>
    <scope>NUCLEOTIDE SEQUENCE [LARGE SCALE GENOMIC DNA]</scope>
    <source>
        <strain evidence="2 3">DSM 23841</strain>
    </source>
</reference>
<evidence type="ECO:0000259" key="1">
    <source>
        <dbReference type="Pfam" id="PF05048"/>
    </source>
</evidence>
<dbReference type="Proteomes" id="UP000270626">
    <property type="component" value="Unassembled WGS sequence"/>
</dbReference>
<proteinExistence type="predicted"/>
<dbReference type="InterPro" id="IPR006626">
    <property type="entry name" value="PbH1"/>
</dbReference>
<dbReference type="SMART" id="SM00710">
    <property type="entry name" value="PbH1"/>
    <property type="match status" value="8"/>
</dbReference>
<organism evidence="2 3">
    <name type="scientific">Azonexus fungiphilus</name>
    <dbReference type="NCBI Taxonomy" id="146940"/>
    <lineage>
        <taxon>Bacteria</taxon>
        <taxon>Pseudomonadati</taxon>
        <taxon>Pseudomonadota</taxon>
        <taxon>Betaproteobacteria</taxon>
        <taxon>Rhodocyclales</taxon>
        <taxon>Azonexaceae</taxon>
        <taxon>Azonexus</taxon>
    </lineage>
</organism>
<dbReference type="SUPFAM" id="SSF51126">
    <property type="entry name" value="Pectin lyase-like"/>
    <property type="match status" value="1"/>
</dbReference>
<dbReference type="NCBIfam" id="TIGR04247">
    <property type="entry name" value="NosD_copper_fam"/>
    <property type="match status" value="1"/>
</dbReference>
<evidence type="ECO:0000313" key="3">
    <source>
        <dbReference type="Proteomes" id="UP000270626"/>
    </source>
</evidence>
<dbReference type="Pfam" id="PF05048">
    <property type="entry name" value="NosD"/>
    <property type="match status" value="1"/>
</dbReference>
<dbReference type="InterPro" id="IPR007742">
    <property type="entry name" value="NosD_dom"/>
</dbReference>